<keyword evidence="1" id="KW-1133">Transmembrane helix</keyword>
<comment type="caution">
    <text evidence="3">The sequence shown here is derived from an EMBL/GenBank/DDBJ whole genome shotgun (WGS) entry which is preliminary data.</text>
</comment>
<dbReference type="InterPro" id="IPR006621">
    <property type="entry name" value="Nose-resist-to-fluoxetine_N"/>
</dbReference>
<evidence type="ECO:0000256" key="1">
    <source>
        <dbReference type="SAM" id="Phobius"/>
    </source>
</evidence>
<dbReference type="InterPro" id="IPR052728">
    <property type="entry name" value="O2_lipid_transport_reg"/>
</dbReference>
<proteinExistence type="predicted"/>
<name>A0A8S3QTL7_MYTED</name>
<sequence length="636" mass="70858">MEKILTAANRHSLTIDNQLTDSTNLPAPPFGLPNLPSINFTNLVKVVSVQCMLDGQKILTGIQQSKPWALNMIDAIAKPPSGILNGGFTWLGDYDECLDIKTDSFHGKYCREQLYLATFTNPLTRQKGISLNAGICVPSSCSSDDILTLLKSVVPQLSNQTVFPYSGSCEETDQSYDTRAIVVLVILSNFAIVITLATIYDVFIRVMEKRQKQKPKGGIINISYVSSEEKETGDDYKPKVEEPEVSVDVGQDRNETSAYTPGIIGKAWLSFSVYTNIEKILGTKQAAGTLTAINGIRFISMSWVILGHTFAFGLGQMDNAAQVYTKFIKRKSFMAIMNAEVSVDSFFALRLTPPYMLVLMVFTGLYPYLGSGPFWSDSKTSPDNCHTNWCSKIAGTVVTGVMWLGCAIATGLVSRHFDLQTAQKGPHSEDYFNQYYQRPYTRIGPYLVGMFCGFLLYQTKCKCKINKYLNLVLWAVFTAIASAALYGVYRDYNGHPFSTDLAATFNTLHRTAWSLGVCWVIFACATGNGGIVNTILSWKAFVPLGKLTYCAYLVHPIVIFYYFGSRRKLIHVDTHEIPSVKMRKLRKTKLHVLSQQIYEYLGNLVLAYACAFVASLAFEAPMMGLEKVIFRRGEKK</sequence>
<evidence type="ECO:0000259" key="2">
    <source>
        <dbReference type="SMART" id="SM00703"/>
    </source>
</evidence>
<dbReference type="AlphaFoldDB" id="A0A8S3QTL7"/>
<dbReference type="Proteomes" id="UP000683360">
    <property type="component" value="Unassembled WGS sequence"/>
</dbReference>
<feature type="transmembrane region" description="Helical" evidence="1">
    <location>
        <begin position="440"/>
        <end position="457"/>
    </location>
</feature>
<feature type="transmembrane region" description="Helical" evidence="1">
    <location>
        <begin position="547"/>
        <end position="564"/>
    </location>
</feature>
<feature type="transmembrane region" description="Helical" evidence="1">
    <location>
        <begin position="512"/>
        <end position="535"/>
    </location>
</feature>
<dbReference type="PANTHER" id="PTHR11161">
    <property type="entry name" value="O-ACYLTRANSFERASE"/>
    <property type="match status" value="1"/>
</dbReference>
<feature type="transmembrane region" description="Helical" evidence="1">
    <location>
        <begin position="347"/>
        <end position="369"/>
    </location>
</feature>
<accession>A0A8S3QTL7</accession>
<organism evidence="3 4">
    <name type="scientific">Mytilus edulis</name>
    <name type="common">Blue mussel</name>
    <dbReference type="NCBI Taxonomy" id="6550"/>
    <lineage>
        <taxon>Eukaryota</taxon>
        <taxon>Metazoa</taxon>
        <taxon>Spiralia</taxon>
        <taxon>Lophotrochozoa</taxon>
        <taxon>Mollusca</taxon>
        <taxon>Bivalvia</taxon>
        <taxon>Autobranchia</taxon>
        <taxon>Pteriomorphia</taxon>
        <taxon>Mytilida</taxon>
        <taxon>Mytiloidea</taxon>
        <taxon>Mytilidae</taxon>
        <taxon>Mytilinae</taxon>
        <taxon>Mytilus</taxon>
    </lineage>
</organism>
<keyword evidence="4" id="KW-1185">Reference proteome</keyword>
<gene>
    <name evidence="3" type="ORF">MEDL_14759</name>
</gene>
<dbReference type="EMBL" id="CAJPWZ010000731">
    <property type="protein sequence ID" value="CAG2200088.1"/>
    <property type="molecule type" value="Genomic_DNA"/>
</dbReference>
<dbReference type="Pfam" id="PF20146">
    <property type="entry name" value="NRF"/>
    <property type="match status" value="1"/>
</dbReference>
<dbReference type="PANTHER" id="PTHR11161:SF0">
    <property type="entry name" value="O-ACYLTRANSFERASE LIKE PROTEIN"/>
    <property type="match status" value="1"/>
</dbReference>
<reference evidence="3" key="1">
    <citation type="submission" date="2021-03" db="EMBL/GenBank/DDBJ databases">
        <authorList>
            <person name="Bekaert M."/>
        </authorList>
    </citation>
    <scope>NUCLEOTIDE SEQUENCE</scope>
</reference>
<feature type="transmembrane region" description="Helical" evidence="1">
    <location>
        <begin position="600"/>
        <end position="618"/>
    </location>
</feature>
<feature type="transmembrane region" description="Helical" evidence="1">
    <location>
        <begin position="469"/>
        <end position="489"/>
    </location>
</feature>
<dbReference type="OrthoDB" id="207378at2759"/>
<evidence type="ECO:0000313" key="3">
    <source>
        <dbReference type="EMBL" id="CAG2200088.1"/>
    </source>
</evidence>
<protein>
    <recommendedName>
        <fullName evidence="2">Nose resistant-to-fluoxetine protein N-terminal domain-containing protein</fullName>
    </recommendedName>
</protein>
<keyword evidence="1" id="KW-0472">Membrane</keyword>
<feature type="transmembrane region" description="Helical" evidence="1">
    <location>
        <begin position="180"/>
        <end position="204"/>
    </location>
</feature>
<evidence type="ECO:0000313" key="4">
    <source>
        <dbReference type="Proteomes" id="UP000683360"/>
    </source>
</evidence>
<keyword evidence="1" id="KW-0812">Transmembrane</keyword>
<dbReference type="SMART" id="SM00703">
    <property type="entry name" value="NRF"/>
    <property type="match status" value="1"/>
</dbReference>
<feature type="domain" description="Nose resistant-to-fluoxetine protein N-terminal" evidence="2">
    <location>
        <begin position="48"/>
        <end position="175"/>
    </location>
</feature>